<dbReference type="RefSeq" id="WP_157320397.1">
    <property type="nucleotide sequence ID" value="NZ_BMFX01000018.1"/>
</dbReference>
<dbReference type="PANTHER" id="PTHR42711">
    <property type="entry name" value="ABC TRANSPORTER ATP-BINDING PROTEIN"/>
    <property type="match status" value="1"/>
</dbReference>
<dbReference type="PANTHER" id="PTHR42711:SF17">
    <property type="entry name" value="ABC TRANSPORTER ATP-BINDING PROTEIN"/>
    <property type="match status" value="1"/>
</dbReference>
<keyword evidence="5" id="KW-0046">Antibiotic resistance</keyword>
<name>A0A7K1UEH5_9MICC</name>
<evidence type="ECO:0000256" key="4">
    <source>
        <dbReference type="ARBA" id="ARBA00022840"/>
    </source>
</evidence>
<dbReference type="Pfam" id="PF00005">
    <property type="entry name" value="ABC_tran"/>
    <property type="match status" value="1"/>
</dbReference>
<keyword evidence="4 7" id="KW-0067">ATP-binding</keyword>
<dbReference type="InterPro" id="IPR050763">
    <property type="entry name" value="ABC_transporter_ATP-binding"/>
</dbReference>
<evidence type="ECO:0000259" key="6">
    <source>
        <dbReference type="PROSITE" id="PS50893"/>
    </source>
</evidence>
<dbReference type="GO" id="GO:0005886">
    <property type="term" value="C:plasma membrane"/>
    <property type="evidence" value="ECO:0007669"/>
    <property type="project" value="UniProtKB-SubCell"/>
</dbReference>
<dbReference type="GO" id="GO:0046677">
    <property type="term" value="P:response to antibiotic"/>
    <property type="evidence" value="ECO:0007669"/>
    <property type="project" value="UniProtKB-KW"/>
</dbReference>
<dbReference type="AlphaFoldDB" id="A0A7K1UEH5"/>
<feature type="domain" description="ABC transporter" evidence="6">
    <location>
        <begin position="22"/>
        <end position="250"/>
    </location>
</feature>
<gene>
    <name evidence="7" type="ORF">GNZ21_00630</name>
</gene>
<dbReference type="PROSITE" id="PS50893">
    <property type="entry name" value="ABC_TRANSPORTER_2"/>
    <property type="match status" value="1"/>
</dbReference>
<keyword evidence="3" id="KW-0547">Nucleotide-binding</keyword>
<evidence type="ECO:0000256" key="3">
    <source>
        <dbReference type="ARBA" id="ARBA00022741"/>
    </source>
</evidence>
<dbReference type="SMART" id="SM00382">
    <property type="entry name" value="AAA"/>
    <property type="match status" value="1"/>
</dbReference>
<organism evidence="7 8">
    <name type="scientific">Nesterenkonia alkaliphila</name>
    <dbReference type="NCBI Taxonomy" id="1463631"/>
    <lineage>
        <taxon>Bacteria</taxon>
        <taxon>Bacillati</taxon>
        <taxon>Actinomycetota</taxon>
        <taxon>Actinomycetes</taxon>
        <taxon>Micrococcales</taxon>
        <taxon>Micrococcaceae</taxon>
        <taxon>Nesterenkonia</taxon>
    </lineage>
</organism>
<dbReference type="CDD" id="cd03230">
    <property type="entry name" value="ABC_DR_subfamily_A"/>
    <property type="match status" value="1"/>
</dbReference>
<keyword evidence="2" id="KW-0813">Transport</keyword>
<accession>A0A7K1UEH5</accession>
<dbReference type="EMBL" id="WRPM01000005">
    <property type="protein sequence ID" value="MVT24880.1"/>
    <property type="molecule type" value="Genomic_DNA"/>
</dbReference>
<dbReference type="InterPro" id="IPR003439">
    <property type="entry name" value="ABC_transporter-like_ATP-bd"/>
</dbReference>
<proteinExistence type="predicted"/>
<dbReference type="SUPFAM" id="SSF52540">
    <property type="entry name" value="P-loop containing nucleoside triphosphate hydrolases"/>
    <property type="match status" value="1"/>
</dbReference>
<dbReference type="Gene3D" id="3.40.50.300">
    <property type="entry name" value="P-loop containing nucleotide triphosphate hydrolases"/>
    <property type="match status" value="1"/>
</dbReference>
<dbReference type="Proteomes" id="UP000460157">
    <property type="component" value="Unassembled WGS sequence"/>
</dbReference>
<evidence type="ECO:0000256" key="2">
    <source>
        <dbReference type="ARBA" id="ARBA00022448"/>
    </source>
</evidence>
<evidence type="ECO:0000256" key="5">
    <source>
        <dbReference type="ARBA" id="ARBA00023251"/>
    </source>
</evidence>
<evidence type="ECO:0000256" key="1">
    <source>
        <dbReference type="ARBA" id="ARBA00004202"/>
    </source>
</evidence>
<dbReference type="InterPro" id="IPR017871">
    <property type="entry name" value="ABC_transporter-like_CS"/>
</dbReference>
<dbReference type="OrthoDB" id="9804819at2"/>
<protein>
    <submittedName>
        <fullName evidence="7">ATP-binding cassette domain-containing protein</fullName>
    </submittedName>
</protein>
<comment type="subcellular location">
    <subcellularLocation>
        <location evidence="1">Cell membrane</location>
        <topology evidence="1">Peripheral membrane protein</topology>
    </subcellularLocation>
</comment>
<dbReference type="PROSITE" id="PS00211">
    <property type="entry name" value="ABC_TRANSPORTER_1"/>
    <property type="match status" value="1"/>
</dbReference>
<evidence type="ECO:0000313" key="8">
    <source>
        <dbReference type="Proteomes" id="UP000460157"/>
    </source>
</evidence>
<keyword evidence="8" id="KW-1185">Reference proteome</keyword>
<dbReference type="InterPro" id="IPR027417">
    <property type="entry name" value="P-loop_NTPase"/>
</dbReference>
<dbReference type="GO" id="GO:0005524">
    <property type="term" value="F:ATP binding"/>
    <property type="evidence" value="ECO:0007669"/>
    <property type="project" value="UniProtKB-KW"/>
</dbReference>
<sequence>MKTQRTDINTQREPDGVNAPAITVRDVVRSFPDGEGGRIRAVDGVSLSFDRGEVTAILGPNGAGKTTLIDMILGLNHPESGSIEVFGTTPKRAAQGGRVGALLQTGGLLPDLTVKETVQIIAALHKDHLPVAEVMETAGITGIASRTVGKCSGGQQQRLRFALAMLPKPEIIILDEPTAGMDVAARHEFWDRMAETAATGTTILFATHYLEEAEQFARRTVLMHSGSVIADGPTEQVRQQAGAAHVTVTWAACSAEINQLPHVIDHEVRGSTITFRTDDADALARHLLTQTEAHGITVRPASLEEAFMQLTSHAATADRGAATAETEGVTR</sequence>
<dbReference type="InterPro" id="IPR003593">
    <property type="entry name" value="AAA+_ATPase"/>
</dbReference>
<evidence type="ECO:0000313" key="7">
    <source>
        <dbReference type="EMBL" id="MVT24880.1"/>
    </source>
</evidence>
<reference evidence="7 8" key="1">
    <citation type="submission" date="2019-12" db="EMBL/GenBank/DDBJ databases">
        <title>Nesterenkonia muleiensis sp. nov., a novel actinobacterium isolated from sap of Populus euphratica.</title>
        <authorList>
            <person name="Wang R."/>
        </authorList>
    </citation>
    <scope>NUCLEOTIDE SEQUENCE [LARGE SCALE GENOMIC DNA]</scope>
    <source>
        <strain evidence="7 8">F10</strain>
    </source>
</reference>
<comment type="caution">
    <text evidence="7">The sequence shown here is derived from an EMBL/GenBank/DDBJ whole genome shotgun (WGS) entry which is preliminary data.</text>
</comment>
<dbReference type="GO" id="GO:0016887">
    <property type="term" value="F:ATP hydrolysis activity"/>
    <property type="evidence" value="ECO:0007669"/>
    <property type="project" value="InterPro"/>
</dbReference>